<evidence type="ECO:0000259" key="4">
    <source>
        <dbReference type="PROSITE" id="PS50932"/>
    </source>
</evidence>
<dbReference type="GO" id="GO:0000976">
    <property type="term" value="F:transcription cis-regulatory region binding"/>
    <property type="evidence" value="ECO:0007669"/>
    <property type="project" value="TreeGrafter"/>
</dbReference>
<reference evidence="5 6" key="1">
    <citation type="submission" date="2019-08" db="EMBL/GenBank/DDBJ databases">
        <title>In-depth cultivation of the pig gut microbiome towards novel bacterial diversity and tailored functional studies.</title>
        <authorList>
            <person name="Wylensek D."/>
            <person name="Hitch T.C.A."/>
            <person name="Clavel T."/>
        </authorList>
    </citation>
    <scope>NUCLEOTIDE SEQUENCE [LARGE SCALE GENOMIC DNA]</scope>
    <source>
        <strain evidence="6">WCA-380-WT-3B3</strain>
    </source>
</reference>
<dbReference type="Gene3D" id="3.40.50.2300">
    <property type="match status" value="2"/>
</dbReference>
<dbReference type="SMART" id="SM00354">
    <property type="entry name" value="HTH_LACI"/>
    <property type="match status" value="1"/>
</dbReference>
<dbReference type="Gene3D" id="1.10.260.40">
    <property type="entry name" value="lambda repressor-like DNA-binding domains"/>
    <property type="match status" value="1"/>
</dbReference>
<name>A0A6I2UNK5_9FIRM</name>
<dbReference type="Pfam" id="PF13407">
    <property type="entry name" value="Peripla_BP_4"/>
    <property type="match status" value="1"/>
</dbReference>
<evidence type="ECO:0000313" key="5">
    <source>
        <dbReference type="EMBL" id="MSV23773.1"/>
    </source>
</evidence>
<protein>
    <submittedName>
        <fullName evidence="5">Substrate-binding domain-containing protein</fullName>
    </submittedName>
</protein>
<dbReference type="PANTHER" id="PTHR30146:SF152">
    <property type="entry name" value="TRANSCRIPTIONAL REGULATORY PROTEIN"/>
    <property type="match status" value="1"/>
</dbReference>
<dbReference type="InterPro" id="IPR028082">
    <property type="entry name" value="Peripla_BP_I"/>
</dbReference>
<dbReference type="EMBL" id="VUNL01000001">
    <property type="protein sequence ID" value="MSV23773.1"/>
    <property type="molecule type" value="Genomic_DNA"/>
</dbReference>
<dbReference type="CDD" id="cd01392">
    <property type="entry name" value="HTH_LacI"/>
    <property type="match status" value="1"/>
</dbReference>
<keyword evidence="1" id="KW-0805">Transcription regulation</keyword>
<dbReference type="Pfam" id="PF00356">
    <property type="entry name" value="LacI"/>
    <property type="match status" value="1"/>
</dbReference>
<dbReference type="Proteomes" id="UP000430222">
    <property type="component" value="Unassembled WGS sequence"/>
</dbReference>
<evidence type="ECO:0000256" key="1">
    <source>
        <dbReference type="ARBA" id="ARBA00023015"/>
    </source>
</evidence>
<dbReference type="AlphaFoldDB" id="A0A6I2UNK5"/>
<dbReference type="InterPro" id="IPR025997">
    <property type="entry name" value="SBP_2_dom"/>
</dbReference>
<dbReference type="InterPro" id="IPR010982">
    <property type="entry name" value="Lambda_DNA-bd_dom_sf"/>
</dbReference>
<dbReference type="SUPFAM" id="SSF53822">
    <property type="entry name" value="Periplasmic binding protein-like I"/>
    <property type="match status" value="1"/>
</dbReference>
<keyword evidence="2" id="KW-0238">DNA-binding</keyword>
<evidence type="ECO:0000313" key="6">
    <source>
        <dbReference type="Proteomes" id="UP000430222"/>
    </source>
</evidence>
<sequence>MVTIKQIAELCGVSRGTVDRVLNGRGKVRPEKAALVRAMAEKLNYRPNPAGKALSARRTQPVVGVLIASEGVHFFDEVLDAMHHRAQKYAEFGLQVLWRSTRGFDATEQCRILDELMPKVNALIVSPLSERRVLEKLNACVRAGIFVVTINNDAPASKRHCYVGPSYLQGGRTAGALLKMIGPPEIRAGVLLGSLDMYGHRQRLAGFLDVLEKEPGFRYLGVQETNDDDMIAYEETARLLDEHPETNALFVASSGAYGASRAILARERTDLTAIVFDTIPTTIDMMKRGVIQAAIYQHPRTQGHCAMQIVFDQLVNGIAPEHEKYIMRNEIRILENVTECDD</sequence>
<dbReference type="GO" id="GO:0003700">
    <property type="term" value="F:DNA-binding transcription factor activity"/>
    <property type="evidence" value="ECO:0007669"/>
    <property type="project" value="TreeGrafter"/>
</dbReference>
<organism evidence="5 6">
    <name type="scientific">Selenomonas montiformis</name>
    <dbReference type="NCBI Taxonomy" id="2652285"/>
    <lineage>
        <taxon>Bacteria</taxon>
        <taxon>Bacillati</taxon>
        <taxon>Bacillota</taxon>
        <taxon>Negativicutes</taxon>
        <taxon>Selenomonadales</taxon>
        <taxon>Selenomonadaceae</taxon>
        <taxon>Selenomonas</taxon>
    </lineage>
</organism>
<keyword evidence="3" id="KW-0804">Transcription</keyword>
<evidence type="ECO:0000256" key="3">
    <source>
        <dbReference type="ARBA" id="ARBA00023163"/>
    </source>
</evidence>
<dbReference type="InterPro" id="IPR000843">
    <property type="entry name" value="HTH_LacI"/>
</dbReference>
<gene>
    <name evidence="5" type="ORF">FYJ78_00930</name>
</gene>
<dbReference type="RefSeq" id="WP_154619516.1">
    <property type="nucleotide sequence ID" value="NZ_VUNL01000001.1"/>
</dbReference>
<keyword evidence="6" id="KW-1185">Reference proteome</keyword>
<comment type="caution">
    <text evidence="5">The sequence shown here is derived from an EMBL/GenBank/DDBJ whole genome shotgun (WGS) entry which is preliminary data.</text>
</comment>
<dbReference type="SUPFAM" id="SSF47413">
    <property type="entry name" value="lambda repressor-like DNA-binding domains"/>
    <property type="match status" value="1"/>
</dbReference>
<accession>A0A6I2UNK5</accession>
<proteinExistence type="predicted"/>
<dbReference type="PROSITE" id="PS50932">
    <property type="entry name" value="HTH_LACI_2"/>
    <property type="match status" value="1"/>
</dbReference>
<dbReference type="CDD" id="cd06307">
    <property type="entry name" value="PBP1_sugar_binding"/>
    <property type="match status" value="1"/>
</dbReference>
<feature type="domain" description="HTH lacI-type" evidence="4">
    <location>
        <begin position="2"/>
        <end position="56"/>
    </location>
</feature>
<dbReference type="PANTHER" id="PTHR30146">
    <property type="entry name" value="LACI-RELATED TRANSCRIPTIONAL REPRESSOR"/>
    <property type="match status" value="1"/>
</dbReference>
<evidence type="ECO:0000256" key="2">
    <source>
        <dbReference type="ARBA" id="ARBA00023125"/>
    </source>
</evidence>